<evidence type="ECO:0000256" key="10">
    <source>
        <dbReference type="ARBA" id="ARBA00038378"/>
    </source>
</evidence>
<keyword evidence="13" id="KW-1185">Reference proteome</keyword>
<evidence type="ECO:0000256" key="7">
    <source>
        <dbReference type="ARBA" id="ARBA00023069"/>
    </source>
</evidence>
<evidence type="ECO:0000256" key="2">
    <source>
        <dbReference type="ARBA" id="ARBA00022490"/>
    </source>
</evidence>
<evidence type="ECO:0000256" key="3">
    <source>
        <dbReference type="ARBA" id="ARBA00022614"/>
    </source>
</evidence>
<dbReference type="Ensembl" id="ENSPFOT00000010116.1">
    <property type="protein sequence ID" value="ENSPFOP00000010101.1"/>
    <property type="gene ID" value="ENSPFOG00000010115.1"/>
</dbReference>
<reference evidence="13" key="1">
    <citation type="submission" date="2013-10" db="EMBL/GenBank/DDBJ databases">
        <authorList>
            <person name="Schartl M."/>
            <person name="Warren W."/>
        </authorList>
    </citation>
    <scope>NUCLEOTIDE SEQUENCE [LARGE SCALE GENOMIC DNA]</scope>
    <source>
        <strain evidence="13">female</strain>
    </source>
</reference>
<proteinExistence type="inferred from homology"/>
<dbReference type="OMA" id="NHETIMA"/>
<keyword evidence="9" id="KW-0966">Cell projection</keyword>
<dbReference type="eggNOG" id="KOG0531">
    <property type="taxonomic scope" value="Eukaryota"/>
</dbReference>
<dbReference type="GO" id="GO:0005929">
    <property type="term" value="C:cilium"/>
    <property type="evidence" value="ECO:0007669"/>
    <property type="project" value="TreeGrafter"/>
</dbReference>
<keyword evidence="3" id="KW-0433">Leucine-rich repeat</keyword>
<keyword evidence="6" id="KW-0175">Coiled coil</keyword>
<dbReference type="SUPFAM" id="SSF52075">
    <property type="entry name" value="Outer arm dynein light chain 1"/>
    <property type="match status" value="1"/>
</dbReference>
<comment type="subcellular location">
    <subcellularLocation>
        <location evidence="1">Cytoplasm</location>
        <location evidence="1">Cytoskeleton</location>
        <location evidence="1">Flagellum axoneme</location>
    </subcellularLocation>
</comment>
<dbReference type="PANTHER" id="PTHR45973">
    <property type="entry name" value="PROTEIN PHOSPHATASE 1 REGULATORY SUBUNIT SDS22-RELATED"/>
    <property type="match status" value="1"/>
</dbReference>
<evidence type="ECO:0000256" key="6">
    <source>
        <dbReference type="ARBA" id="ARBA00023054"/>
    </source>
</evidence>
<reference evidence="12" key="2">
    <citation type="submission" date="2025-08" db="UniProtKB">
        <authorList>
            <consortium name="Ensembl"/>
        </authorList>
    </citation>
    <scope>IDENTIFICATION</scope>
</reference>
<dbReference type="Pfam" id="PF14580">
    <property type="entry name" value="LRR_9"/>
    <property type="match status" value="1"/>
</dbReference>
<dbReference type="STRING" id="48698.ENSPFOP00000010101"/>
<dbReference type="PROSITE" id="PS51450">
    <property type="entry name" value="LRR"/>
    <property type="match status" value="3"/>
</dbReference>
<dbReference type="AlphaFoldDB" id="A0A087XWE8"/>
<accession>A0A087XWE8</accession>
<evidence type="ECO:0000256" key="5">
    <source>
        <dbReference type="ARBA" id="ARBA00022846"/>
    </source>
</evidence>
<dbReference type="SMART" id="SM00365">
    <property type="entry name" value="LRR_SD22"/>
    <property type="match status" value="4"/>
</dbReference>
<evidence type="ECO:0000313" key="12">
    <source>
        <dbReference type="Ensembl" id="ENSPFOP00000010101.1"/>
    </source>
</evidence>
<dbReference type="InterPro" id="IPR050576">
    <property type="entry name" value="Cilia_flagella_integrity"/>
</dbReference>
<keyword evidence="5" id="KW-0282">Flagellum</keyword>
<dbReference type="InterPro" id="IPR032675">
    <property type="entry name" value="LRR_dom_sf"/>
</dbReference>
<keyword evidence="2" id="KW-0963">Cytoplasm</keyword>
<evidence type="ECO:0000256" key="1">
    <source>
        <dbReference type="ARBA" id="ARBA00004611"/>
    </source>
</evidence>
<dbReference type="InterPro" id="IPR001611">
    <property type="entry name" value="Leu-rich_rpt"/>
</dbReference>
<keyword evidence="4" id="KW-0677">Repeat</keyword>
<evidence type="ECO:0000256" key="9">
    <source>
        <dbReference type="ARBA" id="ARBA00023273"/>
    </source>
</evidence>
<sequence>MLLGQHTSKEKYALHNYNLGCLDHREHIRLHLEFKNMVKMDFIHDFTSLTRLDLNNNVIQKIWGLDRLTNLTWLNLSFNKIENIGGLDSLRKLELLNLAFNNISVIKNMDTLENLTHFFISKNQIEDKECVHYLMRFKKLFKLSIGGNPFTEKDDQSLYVAAFIPNVILLDNILITPQMREEAAIKYKFELKKLLESQQAQEKIDKDAVVDSAVPVTSANKVEAASPDVLPGAPPAQIYPCVVSSKLTKCLRFLNVAFTSQSKLAELCSQIFPTDSDEYKQLETELNSFFAGQIETDAHYQQRASQILADFHEQYETRLKDIRAIEDPDLCRLKILDLRHETAKFFKKLLALEFEFVKNLDDNVMLLDSFISDMVVNTHFSSLLLKRFLDQHYPDKRTNITNFRLSGIFLWPDYQQESVLVLEESEEQHVQPLLKGHDEASETISDTENQMDTQVNDSKEALIKEIQEEEERRNRVRISDIYRYYEFLLKPVEEMD</sequence>
<evidence type="ECO:0000256" key="8">
    <source>
        <dbReference type="ARBA" id="ARBA00023212"/>
    </source>
</evidence>
<name>A0A087XWE8_POEFO</name>
<protein>
    <recommendedName>
        <fullName evidence="11">Dynein regulatory complex subunit 3</fullName>
    </recommendedName>
</protein>
<dbReference type="PANTHER" id="PTHR45973:SF12">
    <property type="entry name" value="DYNEIN REGULATORY COMPLEX SUBUNIT 3"/>
    <property type="match status" value="1"/>
</dbReference>
<reference evidence="12" key="3">
    <citation type="submission" date="2025-09" db="UniProtKB">
        <authorList>
            <consortium name="Ensembl"/>
        </authorList>
    </citation>
    <scope>IDENTIFICATION</scope>
</reference>
<dbReference type="GeneTree" id="ENSGT00940000159298"/>
<organism evidence="12 13">
    <name type="scientific">Poecilia formosa</name>
    <name type="common">Amazon molly</name>
    <name type="synonym">Limia formosa</name>
    <dbReference type="NCBI Taxonomy" id="48698"/>
    <lineage>
        <taxon>Eukaryota</taxon>
        <taxon>Metazoa</taxon>
        <taxon>Chordata</taxon>
        <taxon>Craniata</taxon>
        <taxon>Vertebrata</taxon>
        <taxon>Euteleostomi</taxon>
        <taxon>Actinopterygii</taxon>
        <taxon>Neopterygii</taxon>
        <taxon>Teleostei</taxon>
        <taxon>Neoteleostei</taxon>
        <taxon>Acanthomorphata</taxon>
        <taxon>Ovalentaria</taxon>
        <taxon>Atherinomorphae</taxon>
        <taxon>Cyprinodontiformes</taxon>
        <taxon>Poeciliidae</taxon>
        <taxon>Poeciliinae</taxon>
        <taxon>Poecilia</taxon>
    </lineage>
</organism>
<dbReference type="EMBL" id="AYCK01006933">
    <property type="status" value="NOT_ANNOTATED_CDS"/>
    <property type="molecule type" value="Genomic_DNA"/>
</dbReference>
<dbReference type="Gene3D" id="3.80.10.10">
    <property type="entry name" value="Ribonuclease Inhibitor"/>
    <property type="match status" value="1"/>
</dbReference>
<keyword evidence="7" id="KW-0969">Cilium</keyword>
<dbReference type="Proteomes" id="UP000028760">
    <property type="component" value="Unassembled WGS sequence"/>
</dbReference>
<evidence type="ECO:0000256" key="11">
    <source>
        <dbReference type="ARBA" id="ARBA00040950"/>
    </source>
</evidence>
<evidence type="ECO:0000313" key="13">
    <source>
        <dbReference type="Proteomes" id="UP000028760"/>
    </source>
</evidence>
<comment type="similarity">
    <text evidence="10">Belongs to the DRC3 family.</text>
</comment>
<keyword evidence="8" id="KW-0206">Cytoskeleton</keyword>
<evidence type="ECO:0000256" key="4">
    <source>
        <dbReference type="ARBA" id="ARBA00022737"/>
    </source>
</evidence>